<dbReference type="GO" id="GO:0036159">
    <property type="term" value="P:inner dynein arm assembly"/>
    <property type="evidence" value="ECO:0007669"/>
    <property type="project" value="TreeGrafter"/>
</dbReference>
<gene>
    <name evidence="6" type="primary">DNAI3</name>
</gene>
<evidence type="ECO:0000313" key="6">
    <source>
        <dbReference type="Ensembl" id="ENSGMOP00000053477.1"/>
    </source>
</evidence>
<name>A0A8C5C014_GADMO</name>
<feature type="compositionally biased region" description="Basic and acidic residues" evidence="5">
    <location>
        <begin position="820"/>
        <end position="834"/>
    </location>
</feature>
<dbReference type="SUPFAM" id="SSF50978">
    <property type="entry name" value="WD40 repeat-like"/>
    <property type="match status" value="1"/>
</dbReference>
<keyword evidence="2" id="KW-0963">Cytoplasm</keyword>
<dbReference type="GO" id="GO:0045504">
    <property type="term" value="F:dynein heavy chain binding"/>
    <property type="evidence" value="ECO:0007669"/>
    <property type="project" value="TreeGrafter"/>
</dbReference>
<reference evidence="6" key="2">
    <citation type="submission" date="2025-09" db="UniProtKB">
        <authorList>
            <consortium name="Ensembl"/>
        </authorList>
    </citation>
    <scope>IDENTIFICATION</scope>
</reference>
<dbReference type="GO" id="GO:0036156">
    <property type="term" value="C:inner dynein arm"/>
    <property type="evidence" value="ECO:0007669"/>
    <property type="project" value="TreeGrafter"/>
</dbReference>
<evidence type="ECO:0000256" key="2">
    <source>
        <dbReference type="ARBA" id="ARBA00022490"/>
    </source>
</evidence>
<feature type="region of interest" description="Disordered" evidence="5">
    <location>
        <begin position="820"/>
        <end position="845"/>
    </location>
</feature>
<dbReference type="GO" id="GO:0045503">
    <property type="term" value="F:dynein light chain binding"/>
    <property type="evidence" value="ECO:0007669"/>
    <property type="project" value="TreeGrafter"/>
</dbReference>
<dbReference type="InterPro" id="IPR050687">
    <property type="entry name" value="Dynein_IC"/>
</dbReference>
<dbReference type="GO" id="GO:0060294">
    <property type="term" value="P:cilium movement involved in cell motility"/>
    <property type="evidence" value="ECO:0007669"/>
    <property type="project" value="TreeGrafter"/>
</dbReference>
<protein>
    <submittedName>
        <fullName evidence="6">Dynein axonemal intermediate chain 3</fullName>
    </submittedName>
</protein>
<dbReference type="GeneTree" id="ENSGT00940000156924"/>
<accession>A0A8C5C014</accession>
<dbReference type="PANTHER" id="PTHR12442:SF5">
    <property type="entry name" value="DYNEIN AXONEMAL INTERMEDIATE CHAIN 3"/>
    <property type="match status" value="1"/>
</dbReference>
<dbReference type="PANTHER" id="PTHR12442">
    <property type="entry name" value="DYNEIN INTERMEDIATE CHAIN"/>
    <property type="match status" value="1"/>
</dbReference>
<dbReference type="AlphaFoldDB" id="A0A8C5C014"/>
<evidence type="ECO:0000256" key="1">
    <source>
        <dbReference type="ARBA" id="ARBA00004496"/>
    </source>
</evidence>
<dbReference type="InterPro" id="IPR015943">
    <property type="entry name" value="WD40/YVTN_repeat-like_dom_sf"/>
</dbReference>
<evidence type="ECO:0000256" key="4">
    <source>
        <dbReference type="ARBA" id="ARBA00022737"/>
    </source>
</evidence>
<reference evidence="6" key="1">
    <citation type="submission" date="2025-08" db="UniProtKB">
        <authorList>
            <consortium name="Ensembl"/>
        </authorList>
    </citation>
    <scope>IDENTIFICATION</scope>
</reference>
<evidence type="ECO:0000313" key="7">
    <source>
        <dbReference type="Proteomes" id="UP000694546"/>
    </source>
</evidence>
<keyword evidence="3" id="KW-0853">WD repeat</keyword>
<dbReference type="Gene3D" id="2.130.10.10">
    <property type="entry name" value="YVTN repeat-like/Quinoprotein amine dehydrogenase"/>
    <property type="match status" value="1"/>
</dbReference>
<dbReference type="Ensembl" id="ENSGMOT00000064884.1">
    <property type="protein sequence ID" value="ENSGMOP00000053477.1"/>
    <property type="gene ID" value="ENSGMOG00000004417.2"/>
</dbReference>
<dbReference type="Proteomes" id="UP000694546">
    <property type="component" value="Chromosome 12"/>
</dbReference>
<proteinExistence type="predicted"/>
<evidence type="ECO:0000256" key="5">
    <source>
        <dbReference type="SAM" id="MobiDB-lite"/>
    </source>
</evidence>
<keyword evidence="7" id="KW-1185">Reference proteome</keyword>
<dbReference type="InterPro" id="IPR001680">
    <property type="entry name" value="WD40_rpt"/>
</dbReference>
<dbReference type="SMART" id="SM00320">
    <property type="entry name" value="WD40"/>
    <property type="match status" value="3"/>
</dbReference>
<dbReference type="InterPro" id="IPR036322">
    <property type="entry name" value="WD40_repeat_dom_sf"/>
</dbReference>
<organism evidence="6 7">
    <name type="scientific">Gadus morhua</name>
    <name type="common">Atlantic cod</name>
    <dbReference type="NCBI Taxonomy" id="8049"/>
    <lineage>
        <taxon>Eukaryota</taxon>
        <taxon>Metazoa</taxon>
        <taxon>Chordata</taxon>
        <taxon>Craniata</taxon>
        <taxon>Vertebrata</taxon>
        <taxon>Euteleostomi</taxon>
        <taxon>Actinopterygii</taxon>
        <taxon>Neopterygii</taxon>
        <taxon>Teleostei</taxon>
        <taxon>Neoteleostei</taxon>
        <taxon>Acanthomorphata</taxon>
        <taxon>Zeiogadaria</taxon>
        <taxon>Gadariae</taxon>
        <taxon>Gadiformes</taxon>
        <taxon>Gadoidei</taxon>
        <taxon>Gadidae</taxon>
        <taxon>Gadus</taxon>
    </lineage>
</organism>
<comment type="subcellular location">
    <subcellularLocation>
        <location evidence="1">Cytoplasm</location>
    </subcellularLocation>
</comment>
<sequence>MDTSSVWRRKNKALSCFPRLNNPLRFEMVIKKRTSTGPGVEVHPDYIFPLVLTSATQELFGCRADEDLTEASPYKLLNKEDVVQDMKTRAAVSDFSPVKQFVLDYPDDEILLVFDREFTYGQSFYLALTPEAKERILHTPQAAEAQPGEVQGQEELVVKSPEPQAWIPLGSELEIEEDSTKFSRDKLRYRVSRARRDFGAPVSFSDHVAVDDVHKCVSFKDEKFTIKLMEKECEVQAIPILSNSSAQTQWEYPKNMCTQYEPRGFSMEEKENYRQSEKLRKFMNTVAPSVFRALQQNHIMDVFVDDWRTLGEDVGGKVDTHLKEYQSFTDLNYSKDKTISHINWHPSINGIVAVAMVERASLEERIDNSTKLLLKHPLILFWSFSDPIKPQLLLECPDDVLAFEFCPSDPNIIVGGCMNGLVVLWDISAHVDRLQGTRPSGGRSTSVSTETFDLEEKRKNDVPVVHYCAISAIESGHKAPITDVQWLPETFEVSRMGVPLVNPNTACVQLVTCAPNCSLMFWDIRAQRVGVQPLSDKKQRVEDNPYSVLDTFSHLNLTWKPLLKVTLPRIDSSAARLPYSPLKFSLQHNCRDRLAERGETPLDYSNLRVTSAKNPEPLGDFNTKFYVGTEDGELIHTDWKLEKDNDSGRLFSCKPLTYVIAHDGLINTVQRSPFFKDIILTVGGWTFALWKDGVMEGALMQSPCSETKYTVGYWSLTRPAVLFIGRADGSMEVWDLLEKSHEPSEVQNITIDSITCIKPFFSKLHFLALSDDLGTLHVVQIPWTLYNPSSNEKLKIGKYLEKEVERLLYFMKRMEMRGQEKNSMEAEEQRKKMEPMVGERTMEVKEEEDRKEYGRYLAQVKRWQGVTDSSSRNPPVGNPQSTFPISVWDPLSAGASSSYTSSNSVCFHGTLHMYGRTGRGVLPRSSTNVLTPGC</sequence>
<evidence type="ECO:0000256" key="3">
    <source>
        <dbReference type="ARBA" id="ARBA00022574"/>
    </source>
</evidence>
<keyword evidence="4" id="KW-0677">Repeat</keyword>